<dbReference type="PANTHER" id="PTHR23416:SF78">
    <property type="entry name" value="LIPOPOLYSACCHARIDE BIOSYNTHESIS O-ACETYL TRANSFERASE WBBJ-RELATED"/>
    <property type="match status" value="1"/>
</dbReference>
<dbReference type="Pfam" id="PF14602">
    <property type="entry name" value="Hexapep_2"/>
    <property type="match status" value="1"/>
</dbReference>
<dbReference type="InterPro" id="IPR001451">
    <property type="entry name" value="Hexapep"/>
</dbReference>
<keyword evidence="3" id="KW-0012">Acyltransferase</keyword>
<accession>A0ABP7SDT4</accession>
<evidence type="ECO:0000256" key="3">
    <source>
        <dbReference type="ARBA" id="ARBA00023315"/>
    </source>
</evidence>
<proteinExistence type="predicted"/>
<dbReference type="PANTHER" id="PTHR23416">
    <property type="entry name" value="SIALIC ACID SYNTHASE-RELATED"/>
    <property type="match status" value="1"/>
</dbReference>
<dbReference type="SUPFAM" id="SSF51161">
    <property type="entry name" value="Trimeric LpxA-like enzymes"/>
    <property type="match status" value="1"/>
</dbReference>
<evidence type="ECO:0000313" key="4">
    <source>
        <dbReference type="EMBL" id="GAA4010234.1"/>
    </source>
</evidence>
<keyword evidence="1" id="KW-0808">Transferase</keyword>
<reference evidence="5" key="1">
    <citation type="journal article" date="2019" name="Int. J. Syst. Evol. Microbiol.">
        <title>The Global Catalogue of Microorganisms (GCM) 10K type strain sequencing project: providing services to taxonomists for standard genome sequencing and annotation.</title>
        <authorList>
            <consortium name="The Broad Institute Genomics Platform"/>
            <consortium name="The Broad Institute Genome Sequencing Center for Infectious Disease"/>
            <person name="Wu L."/>
            <person name="Ma J."/>
        </authorList>
    </citation>
    <scope>NUCLEOTIDE SEQUENCE [LARGE SCALE GENOMIC DNA]</scope>
    <source>
        <strain evidence="5">JCM 16603</strain>
    </source>
</reference>
<name>A0ABP7SDT4_9SPHN</name>
<evidence type="ECO:0000256" key="1">
    <source>
        <dbReference type="ARBA" id="ARBA00022679"/>
    </source>
</evidence>
<keyword evidence="2" id="KW-0677">Repeat</keyword>
<organism evidence="4 5">
    <name type="scientific">Sphingomonas humi</name>
    <dbReference type="NCBI Taxonomy" id="335630"/>
    <lineage>
        <taxon>Bacteria</taxon>
        <taxon>Pseudomonadati</taxon>
        <taxon>Pseudomonadota</taxon>
        <taxon>Alphaproteobacteria</taxon>
        <taxon>Sphingomonadales</taxon>
        <taxon>Sphingomonadaceae</taxon>
        <taxon>Sphingomonas</taxon>
    </lineage>
</organism>
<dbReference type="PROSITE" id="PS00101">
    <property type="entry name" value="HEXAPEP_TRANSFERASES"/>
    <property type="match status" value="1"/>
</dbReference>
<dbReference type="Gene3D" id="2.160.10.10">
    <property type="entry name" value="Hexapeptide repeat proteins"/>
    <property type="match status" value="1"/>
</dbReference>
<keyword evidence="5" id="KW-1185">Reference proteome</keyword>
<evidence type="ECO:0000256" key="2">
    <source>
        <dbReference type="ARBA" id="ARBA00022737"/>
    </source>
</evidence>
<gene>
    <name evidence="4" type="ORF">GCM10022211_25780</name>
</gene>
<protein>
    <recommendedName>
        <fullName evidence="6">Acyltransferase</fullName>
    </recommendedName>
</protein>
<evidence type="ECO:0008006" key="6">
    <source>
        <dbReference type="Google" id="ProtNLM"/>
    </source>
</evidence>
<dbReference type="RefSeq" id="WP_344710968.1">
    <property type="nucleotide sequence ID" value="NZ_BAAAZD010000002.1"/>
</dbReference>
<dbReference type="InterPro" id="IPR011004">
    <property type="entry name" value="Trimer_LpxA-like_sf"/>
</dbReference>
<comment type="caution">
    <text evidence="4">The sequence shown here is derived from an EMBL/GenBank/DDBJ whole genome shotgun (WGS) entry which is preliminary data.</text>
</comment>
<dbReference type="InterPro" id="IPR051159">
    <property type="entry name" value="Hexapeptide_acetyltransf"/>
</dbReference>
<dbReference type="InterPro" id="IPR018357">
    <property type="entry name" value="Hexapep_transf_CS"/>
</dbReference>
<sequence>MPLGLVRHACNVVAQAVGRSYQWCRLQWFRWIYPGLEVGRSVRLERGAVLLVVRGARMRLGDRTVVGPGTHLASEGVLEVGADSYVGKGSIIVAAGRVTIGSDVLIASNVVIRDQDHGTATTRPFRLQSLDIDPVNIGANVWIGANACVLKGVTIGANSVVGAGSVVTRDVPPDSVALGIPARHRPRREVGQPAAI</sequence>
<evidence type="ECO:0000313" key="5">
    <source>
        <dbReference type="Proteomes" id="UP001501310"/>
    </source>
</evidence>
<dbReference type="Proteomes" id="UP001501310">
    <property type="component" value="Unassembled WGS sequence"/>
</dbReference>
<dbReference type="EMBL" id="BAAAZD010000002">
    <property type="protein sequence ID" value="GAA4010234.1"/>
    <property type="molecule type" value="Genomic_DNA"/>
</dbReference>
<dbReference type="CDD" id="cd04647">
    <property type="entry name" value="LbH_MAT_like"/>
    <property type="match status" value="1"/>
</dbReference>